<feature type="region of interest" description="Disordered" evidence="1">
    <location>
        <begin position="134"/>
        <end position="189"/>
    </location>
</feature>
<evidence type="ECO:0000256" key="1">
    <source>
        <dbReference type="SAM" id="MobiDB-lite"/>
    </source>
</evidence>
<feature type="compositionally biased region" description="Polar residues" evidence="1">
    <location>
        <begin position="136"/>
        <end position="151"/>
    </location>
</feature>
<protein>
    <submittedName>
        <fullName evidence="2">Uncharacterized protein</fullName>
    </submittedName>
</protein>
<dbReference type="AlphaFoldDB" id="A0AAD9S499"/>
<keyword evidence="3" id="KW-1185">Reference proteome</keyword>
<reference evidence="2" key="1">
    <citation type="submission" date="2023-06" db="EMBL/GenBank/DDBJ databases">
        <authorList>
            <person name="Noh H."/>
        </authorList>
    </citation>
    <scope>NUCLEOTIDE SEQUENCE</scope>
    <source>
        <strain evidence="2">DUCC20226</strain>
    </source>
</reference>
<dbReference type="EMBL" id="JAUJFL010000008">
    <property type="protein sequence ID" value="KAK2598820.1"/>
    <property type="molecule type" value="Genomic_DNA"/>
</dbReference>
<evidence type="ECO:0000313" key="3">
    <source>
        <dbReference type="Proteomes" id="UP001265746"/>
    </source>
</evidence>
<accession>A0AAD9S499</accession>
<name>A0AAD9S499_PHOAM</name>
<organism evidence="2 3">
    <name type="scientific">Phomopsis amygdali</name>
    <name type="common">Fusicoccum amygdali</name>
    <dbReference type="NCBI Taxonomy" id="1214568"/>
    <lineage>
        <taxon>Eukaryota</taxon>
        <taxon>Fungi</taxon>
        <taxon>Dikarya</taxon>
        <taxon>Ascomycota</taxon>
        <taxon>Pezizomycotina</taxon>
        <taxon>Sordariomycetes</taxon>
        <taxon>Sordariomycetidae</taxon>
        <taxon>Diaporthales</taxon>
        <taxon>Diaporthaceae</taxon>
        <taxon>Diaporthe</taxon>
    </lineage>
</organism>
<feature type="compositionally biased region" description="Polar residues" evidence="1">
    <location>
        <begin position="74"/>
        <end position="85"/>
    </location>
</feature>
<comment type="caution">
    <text evidence="2">The sequence shown here is derived from an EMBL/GenBank/DDBJ whole genome shotgun (WGS) entry which is preliminary data.</text>
</comment>
<dbReference type="Proteomes" id="UP001265746">
    <property type="component" value="Unassembled WGS sequence"/>
</dbReference>
<proteinExistence type="predicted"/>
<evidence type="ECO:0000313" key="2">
    <source>
        <dbReference type="EMBL" id="KAK2598820.1"/>
    </source>
</evidence>
<feature type="region of interest" description="Disordered" evidence="1">
    <location>
        <begin position="74"/>
        <end position="111"/>
    </location>
</feature>
<gene>
    <name evidence="2" type="ORF">N8I77_012207</name>
</gene>
<sequence length="189" mass="21021">MTRNWNIVRARLADPFEPHWDRVNQQVQAMIAEQDAHGGHVYPPFRLPNPLLSASSGPAEISSPLVERPRLTRAVSTDVASTTAPSGHEPYQPNQQATARDYPHLPASDPDKALTASKRMASCDANGQVWRRKTRAFSTATDNSKLNQPLTGSKRKANEHERVDQGHQESKRRVRLERGGRKASCIDEG</sequence>
<feature type="compositionally biased region" description="Basic and acidic residues" evidence="1">
    <location>
        <begin position="156"/>
        <end position="180"/>
    </location>
</feature>